<dbReference type="GO" id="GO:0003723">
    <property type="term" value="F:RNA binding"/>
    <property type="evidence" value="ECO:0007669"/>
    <property type="project" value="InterPro"/>
</dbReference>
<dbReference type="InterPro" id="IPR048670">
    <property type="entry name" value="IF5A-like_N"/>
</dbReference>
<dbReference type="Proteomes" id="UP000235371">
    <property type="component" value="Unassembled WGS sequence"/>
</dbReference>
<name>A0A2J6SJG8_9HELO</name>
<dbReference type="OrthoDB" id="10454066at2759"/>
<evidence type="ECO:0000313" key="2">
    <source>
        <dbReference type="EMBL" id="PMD50883.1"/>
    </source>
</evidence>
<dbReference type="GO" id="GO:0045901">
    <property type="term" value="P:positive regulation of translational elongation"/>
    <property type="evidence" value="ECO:0007669"/>
    <property type="project" value="InterPro"/>
</dbReference>
<reference evidence="2 3" key="1">
    <citation type="submission" date="2016-04" db="EMBL/GenBank/DDBJ databases">
        <title>A degradative enzymes factory behind the ericoid mycorrhizal symbiosis.</title>
        <authorList>
            <consortium name="DOE Joint Genome Institute"/>
            <person name="Martino E."/>
            <person name="Morin E."/>
            <person name="Grelet G."/>
            <person name="Kuo A."/>
            <person name="Kohler A."/>
            <person name="Daghino S."/>
            <person name="Barry K."/>
            <person name="Choi C."/>
            <person name="Cichocki N."/>
            <person name="Clum A."/>
            <person name="Copeland A."/>
            <person name="Hainaut M."/>
            <person name="Haridas S."/>
            <person name="Labutti K."/>
            <person name="Lindquist E."/>
            <person name="Lipzen A."/>
            <person name="Khouja H.-R."/>
            <person name="Murat C."/>
            <person name="Ohm R."/>
            <person name="Olson A."/>
            <person name="Spatafora J."/>
            <person name="Veneault-Fourrey C."/>
            <person name="Henrissat B."/>
            <person name="Grigoriev I."/>
            <person name="Martin F."/>
            <person name="Perotto S."/>
        </authorList>
    </citation>
    <scope>NUCLEOTIDE SEQUENCE [LARGE SCALE GENOMIC DNA]</scope>
    <source>
        <strain evidence="2 3">E</strain>
    </source>
</reference>
<evidence type="ECO:0000313" key="3">
    <source>
        <dbReference type="Proteomes" id="UP000235371"/>
    </source>
</evidence>
<dbReference type="SUPFAM" id="SSF50104">
    <property type="entry name" value="Translation proteins SH3-like domain"/>
    <property type="match status" value="1"/>
</dbReference>
<dbReference type="Gene3D" id="2.30.30.30">
    <property type="match status" value="1"/>
</dbReference>
<dbReference type="PANTHER" id="PTHR11673">
    <property type="entry name" value="TRANSLATION INITIATION FACTOR 5A FAMILY MEMBER"/>
    <property type="match status" value="1"/>
</dbReference>
<gene>
    <name evidence="2" type="ORF">K444DRAFT_711159</name>
</gene>
<dbReference type="InParanoid" id="A0A2J6SJG8"/>
<sequence length="148" mass="16338">MMVCAMDEIQVSEVKPLSPAQAGRGDYLIIKGRSCRIIDLSFSVCGCRSPGKLCGVGGDILIRKKWEALADLRLLVSQLEVEEEEKHLLNISDDYFCSTVGDNNKPEDEVEGPNQLLGKAIKDIWTDGEPNIMVTTTDTMEMKGVVFD</sequence>
<accession>A0A2J6SJG8</accession>
<dbReference type="Pfam" id="PF21485">
    <property type="entry name" value="IF5A-like_N"/>
    <property type="match status" value="1"/>
</dbReference>
<feature type="domain" description="Translation initiation factor 5A-like N-terminal" evidence="1">
    <location>
        <begin position="12"/>
        <end position="69"/>
    </location>
</feature>
<dbReference type="GeneID" id="36596313"/>
<proteinExistence type="predicted"/>
<dbReference type="InterPro" id="IPR001884">
    <property type="entry name" value="IF5A-like"/>
</dbReference>
<dbReference type="InterPro" id="IPR008991">
    <property type="entry name" value="Translation_prot_SH3-like_sf"/>
</dbReference>
<dbReference type="InterPro" id="IPR012340">
    <property type="entry name" value="NA-bd_OB-fold"/>
</dbReference>
<dbReference type="RefSeq" id="XP_024727787.1">
    <property type="nucleotide sequence ID" value="XM_024888237.1"/>
</dbReference>
<dbReference type="AlphaFoldDB" id="A0A2J6SJG8"/>
<dbReference type="GO" id="GO:0043022">
    <property type="term" value="F:ribosome binding"/>
    <property type="evidence" value="ECO:0007669"/>
    <property type="project" value="InterPro"/>
</dbReference>
<protein>
    <recommendedName>
        <fullName evidence="1">Translation initiation factor 5A-like N-terminal domain-containing protein</fullName>
    </recommendedName>
</protein>
<dbReference type="STRING" id="1095630.A0A2J6SJG8"/>
<organism evidence="2 3">
    <name type="scientific">Hyaloscypha bicolor E</name>
    <dbReference type="NCBI Taxonomy" id="1095630"/>
    <lineage>
        <taxon>Eukaryota</taxon>
        <taxon>Fungi</taxon>
        <taxon>Dikarya</taxon>
        <taxon>Ascomycota</taxon>
        <taxon>Pezizomycotina</taxon>
        <taxon>Leotiomycetes</taxon>
        <taxon>Helotiales</taxon>
        <taxon>Hyaloscyphaceae</taxon>
        <taxon>Hyaloscypha</taxon>
        <taxon>Hyaloscypha bicolor</taxon>
    </lineage>
</organism>
<dbReference type="Gene3D" id="2.40.50.140">
    <property type="entry name" value="Nucleic acid-binding proteins"/>
    <property type="match status" value="1"/>
</dbReference>
<evidence type="ECO:0000259" key="1">
    <source>
        <dbReference type="Pfam" id="PF21485"/>
    </source>
</evidence>
<dbReference type="EMBL" id="KZ613913">
    <property type="protein sequence ID" value="PMD50883.1"/>
    <property type="molecule type" value="Genomic_DNA"/>
</dbReference>
<keyword evidence="3" id="KW-1185">Reference proteome</keyword>
<dbReference type="InterPro" id="IPR014722">
    <property type="entry name" value="Rib_uL2_dom2"/>
</dbReference>
<dbReference type="GO" id="GO:0003746">
    <property type="term" value="F:translation elongation factor activity"/>
    <property type="evidence" value="ECO:0007669"/>
    <property type="project" value="InterPro"/>
</dbReference>